<dbReference type="Proteomes" id="UP001501411">
    <property type="component" value="Unassembled WGS sequence"/>
</dbReference>
<dbReference type="Pfam" id="PF04973">
    <property type="entry name" value="NMN_transporter"/>
    <property type="match status" value="1"/>
</dbReference>
<dbReference type="PANTHER" id="PTHR36122">
    <property type="entry name" value="NICOTINAMIDE RIBOSIDE TRANSPORTER PNUC"/>
    <property type="match status" value="1"/>
</dbReference>
<feature type="transmembrane region" description="Helical" evidence="10">
    <location>
        <begin position="62"/>
        <end position="79"/>
    </location>
</feature>
<feature type="transmembrane region" description="Helical" evidence="10">
    <location>
        <begin position="38"/>
        <end position="56"/>
    </location>
</feature>
<evidence type="ECO:0000256" key="7">
    <source>
        <dbReference type="ARBA" id="ARBA00022692"/>
    </source>
</evidence>
<organism evidence="11 12">
    <name type="scientific">Olivibacter ginsenosidimutans</name>
    <dbReference type="NCBI Taxonomy" id="1176537"/>
    <lineage>
        <taxon>Bacteria</taxon>
        <taxon>Pseudomonadati</taxon>
        <taxon>Bacteroidota</taxon>
        <taxon>Sphingobacteriia</taxon>
        <taxon>Sphingobacteriales</taxon>
        <taxon>Sphingobacteriaceae</taxon>
        <taxon>Olivibacter</taxon>
    </lineage>
</organism>
<evidence type="ECO:0000256" key="3">
    <source>
        <dbReference type="ARBA" id="ARBA00006669"/>
    </source>
</evidence>
<keyword evidence="8 10" id="KW-1133">Transmembrane helix</keyword>
<evidence type="ECO:0000313" key="11">
    <source>
        <dbReference type="EMBL" id="GAA4787916.1"/>
    </source>
</evidence>
<evidence type="ECO:0000256" key="5">
    <source>
        <dbReference type="ARBA" id="ARBA00022448"/>
    </source>
</evidence>
<reference evidence="12" key="1">
    <citation type="journal article" date="2019" name="Int. J. Syst. Evol. Microbiol.">
        <title>The Global Catalogue of Microorganisms (GCM) 10K type strain sequencing project: providing services to taxonomists for standard genome sequencing and annotation.</title>
        <authorList>
            <consortium name="The Broad Institute Genomics Platform"/>
            <consortium name="The Broad Institute Genome Sequencing Center for Infectious Disease"/>
            <person name="Wu L."/>
            <person name="Ma J."/>
        </authorList>
    </citation>
    <scope>NUCLEOTIDE SEQUENCE [LARGE SCALE GENOMIC DNA]</scope>
    <source>
        <strain evidence="12">JCM 18200</strain>
    </source>
</reference>
<dbReference type="InterPro" id="IPR006419">
    <property type="entry name" value="NMN_transpt_PnuC"/>
</dbReference>
<dbReference type="EMBL" id="BAABIQ010000008">
    <property type="protein sequence ID" value="GAA4787916.1"/>
    <property type="molecule type" value="Genomic_DNA"/>
</dbReference>
<dbReference type="RefSeq" id="WP_345231141.1">
    <property type="nucleotide sequence ID" value="NZ_BAABIQ010000008.1"/>
</dbReference>
<accession>A0ABP9AYX3</accession>
<keyword evidence="5" id="KW-0813">Transport</keyword>
<dbReference type="NCBIfam" id="TIGR01528">
    <property type="entry name" value="NMN_trans_PnuC"/>
    <property type="match status" value="1"/>
</dbReference>
<evidence type="ECO:0000256" key="4">
    <source>
        <dbReference type="ARBA" id="ARBA00017522"/>
    </source>
</evidence>
<evidence type="ECO:0000256" key="2">
    <source>
        <dbReference type="ARBA" id="ARBA00004651"/>
    </source>
</evidence>
<sequence>MIEWYKLFLQQLLDTPLLQWIGVAFGVFEVVLAKANKIGLYPCGIISILITLYVLYEAGLYAEILLNLYYLVMSIYGWYYWIRKPNNHDVPITTSTSNDWLICIAMLVIGFPLLYLSLVKFTDSVVPICDAWVSITAWIGMWLLAKRKIENWIWLNCSNAFAIPLFIYKGLLLYALLTLFLFVLAIFGYISWKKKLRQTQHMAGTV</sequence>
<comment type="similarity">
    <text evidence="3">Belongs to the nicotinamide ribonucleoside (NR) uptake permease (TC 4.B.1) family.</text>
</comment>
<keyword evidence="7 10" id="KW-0812">Transmembrane</keyword>
<comment type="caution">
    <text evidence="11">The sequence shown here is derived from an EMBL/GenBank/DDBJ whole genome shotgun (WGS) entry which is preliminary data.</text>
</comment>
<evidence type="ECO:0000256" key="6">
    <source>
        <dbReference type="ARBA" id="ARBA00022475"/>
    </source>
</evidence>
<keyword evidence="6" id="KW-1003">Cell membrane</keyword>
<feature type="transmembrane region" description="Helical" evidence="10">
    <location>
        <begin position="124"/>
        <end position="145"/>
    </location>
</feature>
<evidence type="ECO:0000313" key="12">
    <source>
        <dbReference type="Proteomes" id="UP001501411"/>
    </source>
</evidence>
<feature type="transmembrane region" description="Helical" evidence="10">
    <location>
        <begin position="174"/>
        <end position="192"/>
    </location>
</feature>
<evidence type="ECO:0000256" key="10">
    <source>
        <dbReference type="SAM" id="Phobius"/>
    </source>
</evidence>
<dbReference type="PANTHER" id="PTHR36122:SF2">
    <property type="entry name" value="NICOTINAMIDE RIBOSIDE TRANSPORTER PNUC"/>
    <property type="match status" value="1"/>
</dbReference>
<evidence type="ECO:0000256" key="8">
    <source>
        <dbReference type="ARBA" id="ARBA00022989"/>
    </source>
</evidence>
<name>A0ABP9AYX3_9SPHI</name>
<keyword evidence="9 10" id="KW-0472">Membrane</keyword>
<keyword evidence="12" id="KW-1185">Reference proteome</keyword>
<comment type="function">
    <text evidence="1">Required for nicotinamide riboside transport across the inner membrane.</text>
</comment>
<gene>
    <name evidence="11" type="primary">pnuC_1</name>
    <name evidence="11" type="ORF">GCM10023231_15070</name>
</gene>
<comment type="subcellular location">
    <subcellularLocation>
        <location evidence="2">Cell membrane</location>
        <topology evidence="2">Multi-pass membrane protein</topology>
    </subcellularLocation>
</comment>
<evidence type="ECO:0000256" key="1">
    <source>
        <dbReference type="ARBA" id="ARBA00002672"/>
    </source>
</evidence>
<evidence type="ECO:0000256" key="9">
    <source>
        <dbReference type="ARBA" id="ARBA00023136"/>
    </source>
</evidence>
<protein>
    <recommendedName>
        <fullName evidence="4">Nicotinamide riboside transporter PnuC</fullName>
    </recommendedName>
</protein>
<proteinExistence type="inferred from homology"/>
<feature type="transmembrane region" description="Helical" evidence="10">
    <location>
        <begin position="100"/>
        <end position="118"/>
    </location>
</feature>